<accession>A0A917M2Y9</accession>
<evidence type="ECO:0000313" key="2">
    <source>
        <dbReference type="EMBL" id="GGG71684.1"/>
    </source>
</evidence>
<sequence>MITQPGGYSPNASGSGLNSHSKSSLRHIDSEGIEATGRQQIPVYLGKPVGKWEIVGHQSRDVGNTEGVRHAPRILVNVMYMWHAGHMKEYEPPKMIGRRVPFSMRVLPEQHRRAFEKAAALGLSQADYIGALIDRDHGLPNAIDDRQNAEELPITRSA</sequence>
<evidence type="ECO:0000256" key="1">
    <source>
        <dbReference type="SAM" id="MobiDB-lite"/>
    </source>
</evidence>
<feature type="region of interest" description="Disordered" evidence="1">
    <location>
        <begin position="1"/>
        <end position="25"/>
    </location>
</feature>
<comment type="caution">
    <text evidence="2">The sequence shown here is derived from an EMBL/GenBank/DDBJ whole genome shotgun (WGS) entry which is preliminary data.</text>
</comment>
<organism evidence="2 3">
    <name type="scientific">Kocuria dechangensis</name>
    <dbReference type="NCBI Taxonomy" id="1176249"/>
    <lineage>
        <taxon>Bacteria</taxon>
        <taxon>Bacillati</taxon>
        <taxon>Actinomycetota</taxon>
        <taxon>Actinomycetes</taxon>
        <taxon>Micrococcales</taxon>
        <taxon>Micrococcaceae</taxon>
        <taxon>Kocuria</taxon>
    </lineage>
</organism>
<proteinExistence type="predicted"/>
<dbReference type="Proteomes" id="UP000638848">
    <property type="component" value="Unassembled WGS sequence"/>
</dbReference>
<keyword evidence="3" id="KW-1185">Reference proteome</keyword>
<protein>
    <submittedName>
        <fullName evidence="2">Uncharacterized protein</fullName>
    </submittedName>
</protein>
<feature type="compositionally biased region" description="Low complexity" evidence="1">
    <location>
        <begin position="13"/>
        <end position="22"/>
    </location>
</feature>
<reference evidence="2" key="2">
    <citation type="submission" date="2020-09" db="EMBL/GenBank/DDBJ databases">
        <authorList>
            <person name="Sun Q."/>
            <person name="Zhou Y."/>
        </authorList>
    </citation>
    <scope>NUCLEOTIDE SEQUENCE</scope>
    <source>
        <strain evidence="2">CGMCC 1.12187</strain>
    </source>
</reference>
<evidence type="ECO:0000313" key="3">
    <source>
        <dbReference type="Proteomes" id="UP000638848"/>
    </source>
</evidence>
<dbReference type="EMBL" id="BMEQ01000048">
    <property type="protein sequence ID" value="GGG71684.1"/>
    <property type="molecule type" value="Genomic_DNA"/>
</dbReference>
<reference evidence="2" key="1">
    <citation type="journal article" date="2014" name="Int. J. Syst. Evol. Microbiol.">
        <title>Complete genome sequence of Corynebacterium casei LMG S-19264T (=DSM 44701T), isolated from a smear-ripened cheese.</title>
        <authorList>
            <consortium name="US DOE Joint Genome Institute (JGI-PGF)"/>
            <person name="Walter F."/>
            <person name="Albersmeier A."/>
            <person name="Kalinowski J."/>
            <person name="Ruckert C."/>
        </authorList>
    </citation>
    <scope>NUCLEOTIDE SEQUENCE</scope>
    <source>
        <strain evidence="2">CGMCC 1.12187</strain>
    </source>
</reference>
<dbReference type="AlphaFoldDB" id="A0A917M2Y9"/>
<gene>
    <name evidence="2" type="ORF">GCM10011374_40510</name>
</gene>
<name>A0A917M2Y9_9MICC</name>